<dbReference type="InterPro" id="IPR042113">
    <property type="entry name" value="P_AcTrfase_dom1"/>
</dbReference>
<dbReference type="EMBL" id="SMAI01000001">
    <property type="protein sequence ID" value="TCT08091.1"/>
    <property type="molecule type" value="Genomic_DNA"/>
</dbReference>
<feature type="binding site" evidence="11">
    <location>
        <position position="294"/>
    </location>
    <ligand>
        <name>a divalent metal cation</name>
        <dbReference type="ChEBI" id="CHEBI:60240"/>
    </ligand>
</feature>
<dbReference type="GO" id="GO:0051287">
    <property type="term" value="F:NAD binding"/>
    <property type="evidence" value="ECO:0007669"/>
    <property type="project" value="InterPro"/>
</dbReference>
<comment type="similarity">
    <text evidence="3">In the N-terminal section; belongs to the malic enzymes family.</text>
</comment>
<feature type="active site" description="Proton acceptor" evidence="9">
    <location>
        <position position="101"/>
    </location>
</feature>
<dbReference type="GO" id="GO:0016746">
    <property type="term" value="F:acyltransferase activity"/>
    <property type="evidence" value="ECO:0007669"/>
    <property type="project" value="InterPro"/>
</dbReference>
<comment type="similarity">
    <text evidence="4">In the C-terminal section; belongs to the phosphate acetyltransferase and butyryltransferase family.</text>
</comment>
<name>A0A4R3M486_9HYPH</name>
<dbReference type="SMART" id="SM00919">
    <property type="entry name" value="Malic_M"/>
    <property type="match status" value="1"/>
</dbReference>
<dbReference type="SUPFAM" id="SSF53223">
    <property type="entry name" value="Aminoacid dehydrogenase-like, N-terminal domain"/>
    <property type="match status" value="1"/>
</dbReference>
<feature type="binding site" evidence="10">
    <location>
        <position position="143"/>
    </location>
    <ligand>
        <name>a divalent metal cation</name>
        <dbReference type="ChEBI" id="CHEBI:60240"/>
    </ligand>
</feature>
<sequence length="763" mass="82213">MASNMSNISDDLKSGALVYHRLPRPGKLEIQATKPLGNQRDLALAYSPGVAAACEAIVADPLLAAELTIRANLVAVVSNGTAVLGLGNIGPLASKPVMEGKAVLFKKFAGIDVFDIEVAATEVDHLVETVAALEPTFGGINLEDIKAPECFEVEKQLRARMKIPVFHDDQHGTAIIVGAAVRNALEIGNRKIEDLKIVASGAGAAAIACLNLLVTLGARRENIWVCDIEGVVYEGRETLMDAYKSVYAQKTDARKLGDVIEGAHIFLGLSAGGVLTQDMVKRMAERPLILALANPNPEIMPEEARAVRPDAMICTGRSDFPNQVNNVLCFPYIFRGALDVGATDINAEMKMAAVEAIAALARETPSDVVARAYGGETRSFGPDSIIPSPFDPRLILRIAPAVAKAAMETGIATRPIADFEAYIDKLDHFVFRSGFIMRPLFQRAKQNKKRVIYAEGEDERVLRAVQAVVEEGIAHPIVVARPSVLDNRLKRFGLSIQPGRDFEVVNPEDDPRYRDFVRSYVEIAGRRGVTPDAARTLVRTSSTIISALAVRKGVADAMLCGIEGRFMRHYRHVRDIIGLAPGVKELAALSLLITPKGNFFLCDTQIQTEPTPADLAEMTILAAAHVRRFGIEPKVALLSHSNFGSNDTNCARRVRAALDLILQRDPSLEVDGEMQADAALLEDIRERTFPHSRLSGVANVLVMPDLDAADIAYNMLKVLGDALPVGPILMGTAKPAHILGPSVTARGIVNMTAVAVVEAQGAL</sequence>
<feature type="binding site" evidence="11">
    <location>
        <begin position="83"/>
        <end position="90"/>
    </location>
    <ligand>
        <name>NADP(+)</name>
        <dbReference type="ChEBI" id="CHEBI:58349"/>
    </ligand>
</feature>
<organism evidence="14 15">
    <name type="scientific">Aquabacter spiritensis</name>
    <dbReference type="NCBI Taxonomy" id="933073"/>
    <lineage>
        <taxon>Bacteria</taxon>
        <taxon>Pseudomonadati</taxon>
        <taxon>Pseudomonadota</taxon>
        <taxon>Alphaproteobacteria</taxon>
        <taxon>Hyphomicrobiales</taxon>
        <taxon>Xanthobacteraceae</taxon>
        <taxon>Aquabacter</taxon>
    </lineage>
</organism>
<dbReference type="GO" id="GO:0004470">
    <property type="term" value="F:malic enzyme activity"/>
    <property type="evidence" value="ECO:0007669"/>
    <property type="project" value="InterPro"/>
</dbReference>
<accession>A0A4R3M486</accession>
<evidence type="ECO:0000256" key="8">
    <source>
        <dbReference type="ARBA" id="ARBA00023268"/>
    </source>
</evidence>
<reference evidence="14 15" key="1">
    <citation type="submission" date="2019-03" db="EMBL/GenBank/DDBJ databases">
        <title>Genomic Encyclopedia of Type Strains, Phase IV (KMG-IV): sequencing the most valuable type-strain genomes for metagenomic binning, comparative biology and taxonomic classification.</title>
        <authorList>
            <person name="Goeker M."/>
        </authorList>
    </citation>
    <scope>NUCLEOTIDE SEQUENCE [LARGE SCALE GENOMIC DNA]</scope>
    <source>
        <strain evidence="14 15">DSM 9035</strain>
    </source>
</reference>
<dbReference type="Pfam" id="PF01515">
    <property type="entry name" value="PTA_PTB"/>
    <property type="match status" value="1"/>
</dbReference>
<evidence type="ECO:0000256" key="2">
    <source>
        <dbReference type="ARBA" id="ARBA00001946"/>
    </source>
</evidence>
<dbReference type="PIRSF" id="PIRSF036684">
    <property type="entry name" value="ME_PTA"/>
    <property type="match status" value="1"/>
</dbReference>
<evidence type="ECO:0000256" key="9">
    <source>
        <dbReference type="PIRSR" id="PIRSR036684-1"/>
    </source>
</evidence>
<evidence type="ECO:0000313" key="15">
    <source>
        <dbReference type="Proteomes" id="UP000294664"/>
    </source>
</evidence>
<dbReference type="InterPro" id="IPR042112">
    <property type="entry name" value="P_AcTrfase_dom2"/>
</dbReference>
<feature type="binding site" evidence="10">
    <location>
        <position position="144"/>
    </location>
    <ligand>
        <name>a divalent metal cation</name>
        <dbReference type="ChEBI" id="CHEBI:60240"/>
    </ligand>
</feature>
<dbReference type="Pfam" id="PF00390">
    <property type="entry name" value="malic"/>
    <property type="match status" value="1"/>
</dbReference>
<dbReference type="InterPro" id="IPR012188">
    <property type="entry name" value="ME_PTA"/>
</dbReference>
<dbReference type="Gene3D" id="3.40.50.10380">
    <property type="entry name" value="Malic enzyme, N-terminal domain"/>
    <property type="match status" value="1"/>
</dbReference>
<gene>
    <name evidence="14" type="ORF">EDC64_101611</name>
</gene>
<feature type="domain" description="Malic enzyme N-terminal" evidence="13">
    <location>
        <begin position="25"/>
        <end position="158"/>
    </location>
</feature>
<protein>
    <submittedName>
        <fullName evidence="14">Malate dehydrogenase (Oxaloacetate-decarboxylating)(NADP+)</fullName>
    </submittedName>
</protein>
<dbReference type="InterPro" id="IPR045213">
    <property type="entry name" value="Malic_NAD-bd_bact_type"/>
</dbReference>
<feature type="domain" description="Malic enzyme NAD-binding" evidence="12">
    <location>
        <begin position="170"/>
        <end position="407"/>
    </location>
</feature>
<dbReference type="SMART" id="SM01274">
    <property type="entry name" value="malic"/>
    <property type="match status" value="1"/>
</dbReference>
<dbReference type="InterPro" id="IPR002505">
    <property type="entry name" value="PTA_PTB"/>
</dbReference>
<dbReference type="InterPro" id="IPR012301">
    <property type="entry name" value="Malic_N_dom"/>
</dbReference>
<keyword evidence="7" id="KW-0560">Oxidoreductase</keyword>
<evidence type="ECO:0000256" key="3">
    <source>
        <dbReference type="ARBA" id="ARBA00007686"/>
    </source>
</evidence>
<evidence type="ECO:0000256" key="5">
    <source>
        <dbReference type="ARBA" id="ARBA00011823"/>
    </source>
</evidence>
<dbReference type="InterPro" id="IPR036291">
    <property type="entry name" value="NAD(P)-bd_dom_sf"/>
</dbReference>
<comment type="caution">
    <text evidence="14">The sequence shown here is derived from an EMBL/GenBank/DDBJ whole genome shotgun (WGS) entry which is preliminary data.</text>
</comment>
<dbReference type="AlphaFoldDB" id="A0A4R3M486"/>
<evidence type="ECO:0000259" key="12">
    <source>
        <dbReference type="SMART" id="SM00919"/>
    </source>
</evidence>
<dbReference type="Proteomes" id="UP000294664">
    <property type="component" value="Unassembled WGS sequence"/>
</dbReference>
<dbReference type="CDD" id="cd05311">
    <property type="entry name" value="NAD_bind_2_malic_enz"/>
    <property type="match status" value="1"/>
</dbReference>
<dbReference type="InterPro" id="IPR046346">
    <property type="entry name" value="Aminoacid_DH-like_N_sf"/>
</dbReference>
<evidence type="ECO:0000256" key="4">
    <source>
        <dbReference type="ARBA" id="ARBA00008756"/>
    </source>
</evidence>
<evidence type="ECO:0000256" key="1">
    <source>
        <dbReference type="ARBA" id="ARBA00001936"/>
    </source>
</evidence>
<dbReference type="PANTHER" id="PTHR43237:SF4">
    <property type="entry name" value="NADP-DEPENDENT MALIC ENZYME"/>
    <property type="match status" value="1"/>
</dbReference>
<keyword evidence="15" id="KW-1185">Reference proteome</keyword>
<dbReference type="SUPFAM" id="SSF51735">
    <property type="entry name" value="NAD(P)-binding Rossmann-fold domains"/>
    <property type="match status" value="1"/>
</dbReference>
<evidence type="ECO:0000256" key="7">
    <source>
        <dbReference type="ARBA" id="ARBA00023002"/>
    </source>
</evidence>
<feature type="binding site" evidence="11">
    <location>
        <position position="169"/>
    </location>
    <ligand>
        <name>a divalent metal cation</name>
        <dbReference type="ChEBI" id="CHEBI:60240"/>
    </ligand>
</feature>
<comment type="cofactor">
    <cofactor evidence="2">
        <name>Mg(2+)</name>
        <dbReference type="ChEBI" id="CHEBI:18420"/>
    </cofactor>
</comment>
<evidence type="ECO:0000256" key="11">
    <source>
        <dbReference type="PIRSR" id="PIRSR036684-3"/>
    </source>
</evidence>
<keyword evidence="8" id="KW-0511">Multifunctional enzyme</keyword>
<dbReference type="Gene3D" id="3.40.50.720">
    <property type="entry name" value="NAD(P)-binding Rossmann-like Domain"/>
    <property type="match status" value="1"/>
</dbReference>
<keyword evidence="6 10" id="KW-0479">Metal-binding</keyword>
<proteinExistence type="inferred from homology"/>
<comment type="subunit">
    <text evidence="5">Homooctamer.</text>
</comment>
<dbReference type="SUPFAM" id="SSF53659">
    <property type="entry name" value="Isocitrate/Isopropylmalate dehydrogenase-like"/>
    <property type="match status" value="1"/>
</dbReference>
<dbReference type="FunFam" id="3.40.50.720:FF:000095">
    <property type="entry name" value="NADP-dependent malic enzyme"/>
    <property type="match status" value="1"/>
</dbReference>
<evidence type="ECO:0000313" key="14">
    <source>
        <dbReference type="EMBL" id="TCT08091.1"/>
    </source>
</evidence>
<dbReference type="GO" id="GO:0006108">
    <property type="term" value="P:malate metabolic process"/>
    <property type="evidence" value="ECO:0007669"/>
    <property type="project" value="InterPro"/>
</dbReference>
<dbReference type="InterPro" id="IPR012302">
    <property type="entry name" value="Malic_NAD-bd"/>
</dbReference>
<dbReference type="GO" id="GO:0016616">
    <property type="term" value="F:oxidoreductase activity, acting on the CH-OH group of donors, NAD or NADP as acceptor"/>
    <property type="evidence" value="ECO:0007669"/>
    <property type="project" value="InterPro"/>
</dbReference>
<dbReference type="Gene3D" id="3.40.50.10950">
    <property type="match status" value="1"/>
</dbReference>
<dbReference type="FunFam" id="3.40.50.10380:FF:000003">
    <property type="entry name" value="NADP-dependent malic enzyme"/>
    <property type="match status" value="1"/>
</dbReference>
<dbReference type="GO" id="GO:0046872">
    <property type="term" value="F:metal ion binding"/>
    <property type="evidence" value="ECO:0007669"/>
    <property type="project" value="UniProtKB-KW"/>
</dbReference>
<dbReference type="PANTHER" id="PTHR43237">
    <property type="entry name" value="NADP-DEPENDENT MALIC ENZYME"/>
    <property type="match status" value="1"/>
</dbReference>
<dbReference type="Gene3D" id="3.40.50.10750">
    <property type="entry name" value="Isocitrate/Isopropylmalate dehydrogenase-like"/>
    <property type="match status" value="1"/>
</dbReference>
<comment type="cofactor">
    <cofactor evidence="1">
        <name>Mn(2+)</name>
        <dbReference type="ChEBI" id="CHEBI:29035"/>
    </cofactor>
</comment>
<evidence type="ECO:0000259" key="13">
    <source>
        <dbReference type="SMART" id="SM01274"/>
    </source>
</evidence>
<evidence type="ECO:0000256" key="10">
    <source>
        <dbReference type="PIRSR" id="PIRSR036684-2"/>
    </source>
</evidence>
<evidence type="ECO:0000256" key="6">
    <source>
        <dbReference type="ARBA" id="ARBA00022723"/>
    </source>
</evidence>
<keyword evidence="11" id="KW-0521">NADP</keyword>
<dbReference type="Pfam" id="PF03949">
    <property type="entry name" value="Malic_M"/>
    <property type="match status" value="1"/>
</dbReference>
<dbReference type="InterPro" id="IPR037062">
    <property type="entry name" value="Malic_N_dom_sf"/>
</dbReference>
<dbReference type="InterPro" id="IPR051674">
    <property type="entry name" value="Malate_Decarboxylase"/>
</dbReference>